<organism evidence="7 8">
    <name type="scientific">Ramazzottius varieornatus</name>
    <name type="common">Water bear</name>
    <name type="synonym">Tardigrade</name>
    <dbReference type="NCBI Taxonomy" id="947166"/>
    <lineage>
        <taxon>Eukaryota</taxon>
        <taxon>Metazoa</taxon>
        <taxon>Ecdysozoa</taxon>
        <taxon>Tardigrada</taxon>
        <taxon>Eutardigrada</taxon>
        <taxon>Parachela</taxon>
        <taxon>Hypsibioidea</taxon>
        <taxon>Ramazzottiidae</taxon>
        <taxon>Ramazzottius</taxon>
    </lineage>
</organism>
<evidence type="ECO:0008006" key="9">
    <source>
        <dbReference type="Google" id="ProtNLM"/>
    </source>
</evidence>
<name>A0A1D1V8A5_RAMVA</name>
<gene>
    <name evidence="7" type="primary">RvY_09149-1</name>
    <name evidence="7" type="synonym">RvY_09149.1</name>
    <name evidence="7" type="ORF">RvY_09149</name>
</gene>
<proteinExistence type="predicted"/>
<feature type="transmembrane region" description="Helical" evidence="6">
    <location>
        <begin position="111"/>
        <end position="132"/>
    </location>
</feature>
<dbReference type="Proteomes" id="UP000186922">
    <property type="component" value="Unassembled WGS sequence"/>
</dbReference>
<dbReference type="InterPro" id="IPR005178">
    <property type="entry name" value="Ostalpha/TMEM184C"/>
</dbReference>
<dbReference type="EMBL" id="BDGG01000004">
    <property type="protein sequence ID" value="GAU97931.1"/>
    <property type="molecule type" value="Genomic_DNA"/>
</dbReference>
<keyword evidence="4 6" id="KW-0472">Membrane</keyword>
<dbReference type="GO" id="GO:0016020">
    <property type="term" value="C:membrane"/>
    <property type="evidence" value="ECO:0007669"/>
    <property type="project" value="UniProtKB-SubCell"/>
</dbReference>
<evidence type="ECO:0000256" key="5">
    <source>
        <dbReference type="SAM" id="MobiDB-lite"/>
    </source>
</evidence>
<evidence type="ECO:0000256" key="2">
    <source>
        <dbReference type="ARBA" id="ARBA00022692"/>
    </source>
</evidence>
<evidence type="ECO:0000313" key="8">
    <source>
        <dbReference type="Proteomes" id="UP000186922"/>
    </source>
</evidence>
<feature type="transmembrane region" description="Helical" evidence="6">
    <location>
        <begin position="79"/>
        <end position="99"/>
    </location>
</feature>
<feature type="transmembrane region" description="Helical" evidence="6">
    <location>
        <begin position="239"/>
        <end position="260"/>
    </location>
</feature>
<dbReference type="Pfam" id="PF03619">
    <property type="entry name" value="Solute_trans_a"/>
    <property type="match status" value="1"/>
</dbReference>
<feature type="transmembrane region" description="Helical" evidence="6">
    <location>
        <begin position="280"/>
        <end position="299"/>
    </location>
</feature>
<keyword evidence="8" id="KW-1185">Reference proteome</keyword>
<feature type="region of interest" description="Disordered" evidence="5">
    <location>
        <begin position="414"/>
        <end position="471"/>
    </location>
</feature>
<dbReference type="SMART" id="SM01417">
    <property type="entry name" value="Solute_trans_a"/>
    <property type="match status" value="1"/>
</dbReference>
<protein>
    <recommendedName>
        <fullName evidence="9">Transmembrane protein 184B</fullName>
    </recommendedName>
</protein>
<dbReference type="PANTHER" id="PTHR23423">
    <property type="entry name" value="ORGANIC SOLUTE TRANSPORTER-RELATED"/>
    <property type="match status" value="1"/>
</dbReference>
<feature type="transmembrane region" description="Helical" evidence="6">
    <location>
        <begin position="206"/>
        <end position="227"/>
    </location>
</feature>
<dbReference type="AlphaFoldDB" id="A0A1D1V8A5"/>
<feature type="compositionally biased region" description="Polar residues" evidence="5">
    <location>
        <begin position="414"/>
        <end position="426"/>
    </location>
</feature>
<evidence type="ECO:0000256" key="4">
    <source>
        <dbReference type="ARBA" id="ARBA00023136"/>
    </source>
</evidence>
<evidence type="ECO:0000256" key="6">
    <source>
        <dbReference type="SAM" id="Phobius"/>
    </source>
</evidence>
<evidence type="ECO:0000256" key="3">
    <source>
        <dbReference type="ARBA" id="ARBA00022989"/>
    </source>
</evidence>
<keyword evidence="3 6" id="KW-1133">Transmembrane helix</keyword>
<keyword evidence="2 6" id="KW-0812">Transmembrane</keyword>
<accession>A0A1D1V8A5</accession>
<dbReference type="OrthoDB" id="5348404at2759"/>
<evidence type="ECO:0000256" key="1">
    <source>
        <dbReference type="ARBA" id="ARBA00004141"/>
    </source>
</evidence>
<sequence length="471" mass="52274">MATGTVVPEIQSSPGSLLNAVTESVVAMLSTSVDPSMQTPFLSTTSLPLVSTPEIIPGNSSGAAVHHYHFLSGPTARGISGACTFAALFITCFQIYKHLRYYNNPNEQRWIVRILFMVPLYALDSWISLLFIEGEGYYVYFNAVRDCYEAFVIYSFLCLCHEYIGGESNIMAEIRGKPIRSSWLAGTCCLKGKSYTIGFLRFCKQATLQFCVVKPVMALITVILHAFDRYSDGDWSPTMGYLYITLIYNFSISLALYALFMFYTATHDLLRPFKPLSKFVIVKSVIFLSFWQGVILAILETSGVIGGFTEGGAKVGPGTVSAGYQNFLICIEMFCASLALRYAFPYEIYAQGAGGGHAVSLHSISSSLKETINPRDIMRDAIHNFSPQYQQYVQYQHEPTVERKMEEMPRRTVNLNANDPTSSGYQENPPVITPLPNLPSAAAAVQRSPAKPPARSEKSNLLHDDDVQRLQ</sequence>
<comment type="subcellular location">
    <subcellularLocation>
        <location evidence="1">Membrane</location>
        <topology evidence="1">Multi-pass membrane protein</topology>
    </subcellularLocation>
</comment>
<feature type="compositionally biased region" description="Basic and acidic residues" evidence="5">
    <location>
        <begin position="454"/>
        <end position="471"/>
    </location>
</feature>
<dbReference type="STRING" id="947166.A0A1D1V8A5"/>
<comment type="caution">
    <text evidence="7">The sequence shown here is derived from an EMBL/GenBank/DDBJ whole genome shotgun (WGS) entry which is preliminary data.</text>
</comment>
<evidence type="ECO:0000313" key="7">
    <source>
        <dbReference type="EMBL" id="GAU97931.1"/>
    </source>
</evidence>
<reference evidence="7 8" key="1">
    <citation type="journal article" date="2016" name="Nat. Commun.">
        <title>Extremotolerant tardigrade genome and improved radiotolerance of human cultured cells by tardigrade-unique protein.</title>
        <authorList>
            <person name="Hashimoto T."/>
            <person name="Horikawa D.D."/>
            <person name="Saito Y."/>
            <person name="Kuwahara H."/>
            <person name="Kozuka-Hata H."/>
            <person name="Shin-I T."/>
            <person name="Minakuchi Y."/>
            <person name="Ohishi K."/>
            <person name="Motoyama A."/>
            <person name="Aizu T."/>
            <person name="Enomoto A."/>
            <person name="Kondo K."/>
            <person name="Tanaka S."/>
            <person name="Hara Y."/>
            <person name="Koshikawa S."/>
            <person name="Sagara H."/>
            <person name="Miura T."/>
            <person name="Yokobori S."/>
            <person name="Miyagawa K."/>
            <person name="Suzuki Y."/>
            <person name="Kubo T."/>
            <person name="Oyama M."/>
            <person name="Kohara Y."/>
            <person name="Fujiyama A."/>
            <person name="Arakawa K."/>
            <person name="Katayama T."/>
            <person name="Toyoda A."/>
            <person name="Kunieda T."/>
        </authorList>
    </citation>
    <scope>NUCLEOTIDE SEQUENCE [LARGE SCALE GENOMIC DNA]</scope>
    <source>
        <strain evidence="7 8">YOKOZUNA-1</strain>
    </source>
</reference>